<comment type="caution">
    <text evidence="3">The sequence shown here is derived from an EMBL/GenBank/DDBJ whole genome shotgun (WGS) entry which is preliminary data.</text>
</comment>
<protein>
    <submittedName>
        <fullName evidence="3">HVO_2072 family ArtA-dependent S-layer glycoprotein</fullName>
    </submittedName>
</protein>
<dbReference type="RefSeq" id="WP_256406131.1">
    <property type="nucleotide sequence ID" value="NZ_CP187151.1"/>
</dbReference>
<keyword evidence="2" id="KW-1133">Transmembrane helix</keyword>
<dbReference type="Proteomes" id="UP001597075">
    <property type="component" value="Unassembled WGS sequence"/>
</dbReference>
<keyword evidence="2" id="KW-0472">Membrane</keyword>
<keyword evidence="2" id="KW-0812">Transmembrane</keyword>
<reference evidence="3 4" key="1">
    <citation type="journal article" date="2019" name="Int. J. Syst. Evol. Microbiol.">
        <title>The Global Catalogue of Microorganisms (GCM) 10K type strain sequencing project: providing services to taxonomists for standard genome sequencing and annotation.</title>
        <authorList>
            <consortium name="The Broad Institute Genomics Platform"/>
            <consortium name="The Broad Institute Genome Sequencing Center for Infectious Disease"/>
            <person name="Wu L."/>
            <person name="Ma J."/>
        </authorList>
    </citation>
    <scope>NUCLEOTIDE SEQUENCE [LARGE SCALE GENOMIC DNA]</scope>
    <source>
        <strain evidence="3 4">CGMCC 1.10594</strain>
    </source>
</reference>
<feature type="region of interest" description="Disordered" evidence="1">
    <location>
        <begin position="770"/>
        <end position="815"/>
    </location>
</feature>
<organism evidence="3 4">
    <name type="scientific">Haloplanus ruber</name>
    <dbReference type="NCBI Taxonomy" id="869892"/>
    <lineage>
        <taxon>Archaea</taxon>
        <taxon>Methanobacteriati</taxon>
        <taxon>Methanobacteriota</taxon>
        <taxon>Stenosarchaea group</taxon>
        <taxon>Halobacteria</taxon>
        <taxon>Halobacteriales</taxon>
        <taxon>Haloferacaceae</taxon>
        <taxon>Haloplanus</taxon>
    </lineage>
</organism>
<accession>A0ABD6CTR4</accession>
<feature type="region of interest" description="Disordered" evidence="1">
    <location>
        <begin position="33"/>
        <end position="57"/>
    </location>
</feature>
<name>A0ABD6CTR4_9EURY</name>
<evidence type="ECO:0000313" key="4">
    <source>
        <dbReference type="Proteomes" id="UP001597075"/>
    </source>
</evidence>
<feature type="transmembrane region" description="Helical" evidence="2">
    <location>
        <begin position="820"/>
        <end position="839"/>
    </location>
</feature>
<sequence length="842" mass="88074">MKTPASVTVLVTAFVVLSVVGAGVAVEETGTTPVAPETAAQHSQTSGASALAPRGRWNPATSRGEIILDAGSYHRVYQGERDVDRWRRAADDGDVTGSSLVGESGAAEGEGLDLSGSIPRSQPTGRYSDGGLSARVVEPRITSLRLLNRRGVALGSNATVPRDSRLLLRADWNYVEAEDVQIDLLRNGVRYEREVLSTDASSEQSAALPSGFPTADLVHEIQGSGTTGRSTAAWLLDFSDLSTGTYTLRVEGVDDMTEGEAARTLTVRISAESSPTLGLDSRDVTRGEWSRYTVSGADPGDYHAVSVERSRLRSSSTDPTGLFRSVGDVVATGATNRAAYAVVRIPESGHAVGVVDTGLLDTGRTTVRLHAARPTRDEAVTTVDDRVGGVQQVTVDVAAGALSTNVGELTYTIGSEIDVRGTGEGADRVALYVRDGGDWYLLTLDGRATTRVGSNGVWEARRVVLSREGDGGRLLSIPGTHRLGVVDADELESDPPRRISRSAFARLRSTQKNIRSVAPGLAARPTTYGGEVADVDDVTVSGTAAGATEVAVVLVDERGGVRTERVRVDRDTTFERTFSPDGIERGRVTALFVTPGRDGRFGSGSVRTPDGTTITLDSVSAFLRYVESQRNRGLTGQQILARLDGQVLGVAGGDDLAVRESFRLAGPRTTVTDVVPASTPDATGVQAVPPGETMLVRGRTNRNPDDATVVVEVIEGPSAASFPMVTASSWSTDGVWTARLAVPSGATPGTYTIEVDDGENTVTRAVVVERTPTATPTPTPTERPTATATATRTPTATTQPATSTATATTAASPTSGGGPGFGPLASVVAFALLALAAAARRR</sequence>
<evidence type="ECO:0000256" key="2">
    <source>
        <dbReference type="SAM" id="Phobius"/>
    </source>
</evidence>
<dbReference type="AlphaFoldDB" id="A0ABD6CTR4"/>
<evidence type="ECO:0000313" key="3">
    <source>
        <dbReference type="EMBL" id="MFD1632572.1"/>
    </source>
</evidence>
<gene>
    <name evidence="3" type="primary">csg</name>
    <name evidence="3" type="ORF">ACFSBJ_02245</name>
</gene>
<dbReference type="EMBL" id="JBHUDL010000004">
    <property type="protein sequence ID" value="MFD1632572.1"/>
    <property type="molecule type" value="Genomic_DNA"/>
</dbReference>
<evidence type="ECO:0000256" key="1">
    <source>
        <dbReference type="SAM" id="MobiDB-lite"/>
    </source>
</evidence>
<feature type="region of interest" description="Disordered" evidence="1">
    <location>
        <begin position="94"/>
        <end position="131"/>
    </location>
</feature>
<proteinExistence type="predicted"/>
<keyword evidence="4" id="KW-1185">Reference proteome</keyword>
<feature type="compositionally biased region" description="Low complexity" evidence="1">
    <location>
        <begin position="782"/>
        <end position="814"/>
    </location>
</feature>
<dbReference type="NCBIfam" id="TIGR04216">
    <property type="entry name" value="halo_surf_glyco"/>
    <property type="match status" value="1"/>
</dbReference>
<dbReference type="InterPro" id="IPR026458">
    <property type="entry name" value="Csg_halobact"/>
</dbReference>